<dbReference type="InterPro" id="IPR036412">
    <property type="entry name" value="HAD-like_sf"/>
</dbReference>
<dbReference type="Pfam" id="PF13419">
    <property type="entry name" value="HAD_2"/>
    <property type="match status" value="1"/>
</dbReference>
<dbReference type="InterPro" id="IPR041492">
    <property type="entry name" value="HAD_2"/>
</dbReference>
<dbReference type="OrthoDB" id="269227at2759"/>
<dbReference type="SFLD" id="SFLDG01129">
    <property type="entry name" value="C1.5:_HAD__Beta-PGM__Phosphata"/>
    <property type="match status" value="1"/>
</dbReference>
<dbReference type="EMBL" id="BRXW01000246">
    <property type="protein sequence ID" value="GMI16200.1"/>
    <property type="molecule type" value="Genomic_DNA"/>
</dbReference>
<sequence>MIHICFDLDGTLCSSTNLGFQSTNLALKTNGKRLITLEEYESCTRYDTITRFGVHLNNGSGPTDDPEILSEARRIGGEFENQYTALVSPATAPFFKGALEHLKTLKSPTTTFSILTNAKKEYAEKVLDVNECTSLFTSVHGADSAQCSKPLPGGLNLIMSENSATPQNTIFVGDSLSDGEAGVNTGCRTVGCSWGAGKRDDLIASGFFTEGVVDDVETLFSTLKNLIPPTSASVVDLQSDCGRGQEHLSARLEEGDVCVYQVGTWMVDSVSVGPGEPPRLLLARVDCLQINWTTDCEHGRILATPVSTRQGDALHIDKDVEYAGVEFGPEQLIARLPVAWADEYAGTLLAPLPEMLPASLLEKEELIVETAR</sequence>
<evidence type="ECO:0000313" key="1">
    <source>
        <dbReference type="EMBL" id="GMI16200.1"/>
    </source>
</evidence>
<dbReference type="Proteomes" id="UP001165122">
    <property type="component" value="Unassembled WGS sequence"/>
</dbReference>
<proteinExistence type="predicted"/>
<evidence type="ECO:0008006" key="3">
    <source>
        <dbReference type="Google" id="ProtNLM"/>
    </source>
</evidence>
<name>A0A9W7FQ97_9STRA</name>
<dbReference type="InterPro" id="IPR050155">
    <property type="entry name" value="HAD-like_hydrolase_sf"/>
</dbReference>
<dbReference type="PANTHER" id="PTHR43434">
    <property type="entry name" value="PHOSPHOGLYCOLATE PHOSPHATASE"/>
    <property type="match status" value="1"/>
</dbReference>
<dbReference type="AlphaFoldDB" id="A0A9W7FQ97"/>
<gene>
    <name evidence="1" type="ORF">TrLO_g12943</name>
</gene>
<dbReference type="InterPro" id="IPR023214">
    <property type="entry name" value="HAD_sf"/>
</dbReference>
<dbReference type="SUPFAM" id="SSF56784">
    <property type="entry name" value="HAD-like"/>
    <property type="match status" value="1"/>
</dbReference>
<dbReference type="GO" id="GO:0006281">
    <property type="term" value="P:DNA repair"/>
    <property type="evidence" value="ECO:0007669"/>
    <property type="project" value="TreeGrafter"/>
</dbReference>
<dbReference type="SFLD" id="SFLDS00003">
    <property type="entry name" value="Haloacid_Dehalogenase"/>
    <property type="match status" value="1"/>
</dbReference>
<protein>
    <recommendedName>
        <fullName evidence="3">Phosphoglycolate phosphatase</fullName>
    </recommendedName>
</protein>
<dbReference type="InterPro" id="IPR023198">
    <property type="entry name" value="PGP-like_dom2"/>
</dbReference>
<accession>A0A9W7FQ97</accession>
<dbReference type="Gene3D" id="3.40.50.1000">
    <property type="entry name" value="HAD superfamily/HAD-like"/>
    <property type="match status" value="1"/>
</dbReference>
<reference evidence="2" key="1">
    <citation type="journal article" date="2023" name="Commun. Biol.">
        <title>Genome analysis of Parmales, the sister group of diatoms, reveals the evolutionary specialization of diatoms from phago-mixotrophs to photoautotrophs.</title>
        <authorList>
            <person name="Ban H."/>
            <person name="Sato S."/>
            <person name="Yoshikawa S."/>
            <person name="Yamada K."/>
            <person name="Nakamura Y."/>
            <person name="Ichinomiya M."/>
            <person name="Sato N."/>
            <person name="Blanc-Mathieu R."/>
            <person name="Endo H."/>
            <person name="Kuwata A."/>
            <person name="Ogata H."/>
        </authorList>
    </citation>
    <scope>NUCLEOTIDE SEQUENCE [LARGE SCALE GENOMIC DNA]</scope>
    <source>
        <strain evidence="2">NIES 3700</strain>
    </source>
</reference>
<organism evidence="1 2">
    <name type="scientific">Triparma laevis f. longispina</name>
    <dbReference type="NCBI Taxonomy" id="1714387"/>
    <lineage>
        <taxon>Eukaryota</taxon>
        <taxon>Sar</taxon>
        <taxon>Stramenopiles</taxon>
        <taxon>Ochrophyta</taxon>
        <taxon>Bolidophyceae</taxon>
        <taxon>Parmales</taxon>
        <taxon>Triparmaceae</taxon>
        <taxon>Triparma</taxon>
    </lineage>
</organism>
<dbReference type="PANTHER" id="PTHR43434:SF1">
    <property type="entry name" value="PHOSPHOGLYCOLATE PHOSPHATASE"/>
    <property type="match status" value="1"/>
</dbReference>
<evidence type="ECO:0000313" key="2">
    <source>
        <dbReference type="Proteomes" id="UP001165122"/>
    </source>
</evidence>
<keyword evidence="2" id="KW-1185">Reference proteome</keyword>
<dbReference type="Gene3D" id="1.10.150.240">
    <property type="entry name" value="Putative phosphatase, domain 2"/>
    <property type="match status" value="1"/>
</dbReference>
<comment type="caution">
    <text evidence="1">The sequence shown here is derived from an EMBL/GenBank/DDBJ whole genome shotgun (WGS) entry which is preliminary data.</text>
</comment>
<dbReference type="GO" id="GO:0008967">
    <property type="term" value="F:phosphoglycolate phosphatase activity"/>
    <property type="evidence" value="ECO:0007669"/>
    <property type="project" value="TreeGrafter"/>
</dbReference>